<dbReference type="InterPro" id="IPR036770">
    <property type="entry name" value="Ankyrin_rpt-contain_sf"/>
</dbReference>
<gene>
    <name evidence="5" type="ORF">Vbra_16028</name>
</gene>
<sequence>MLLRQAAATGQLEELEADLTSVVEHINDLDDKGFTALCESAREKRPASTIAWLVEHGADANIPDPQMQTPLHWSCQHGESESASVLLRAPGVDPSPSDAMGRTPLHWMCQHGQGDVLSLAITNPKCDVSKKTKSGDSALHWAARAGASECCHTLIQKGLKVTDANTRGETPVGLAKSHGIHTQLEGWQEEYDRSYGVHHGSVFTVPDENGAPAAAAAAAGVSAAAGQPKAAAAKPKAKMKITLKKK</sequence>
<feature type="compositionally biased region" description="Basic residues" evidence="4">
    <location>
        <begin position="235"/>
        <end position="246"/>
    </location>
</feature>
<dbReference type="Gene3D" id="1.25.40.20">
    <property type="entry name" value="Ankyrin repeat-containing domain"/>
    <property type="match status" value="2"/>
</dbReference>
<keyword evidence="6" id="KW-1185">Reference proteome</keyword>
<name>A0A0G4FT07_VITBC</name>
<dbReference type="OrthoDB" id="426293at2759"/>
<dbReference type="SUPFAM" id="SSF48403">
    <property type="entry name" value="Ankyrin repeat"/>
    <property type="match status" value="1"/>
</dbReference>
<dbReference type="AlphaFoldDB" id="A0A0G4FT07"/>
<evidence type="ECO:0000313" key="5">
    <source>
        <dbReference type="EMBL" id="CEM17487.1"/>
    </source>
</evidence>
<keyword evidence="1" id="KW-0677">Repeat</keyword>
<dbReference type="InterPro" id="IPR050776">
    <property type="entry name" value="Ank_Repeat/CDKN_Inhibitor"/>
</dbReference>
<organism evidence="5 6">
    <name type="scientific">Vitrella brassicaformis (strain CCMP3155)</name>
    <dbReference type="NCBI Taxonomy" id="1169540"/>
    <lineage>
        <taxon>Eukaryota</taxon>
        <taxon>Sar</taxon>
        <taxon>Alveolata</taxon>
        <taxon>Colpodellida</taxon>
        <taxon>Vitrellaceae</taxon>
        <taxon>Vitrella</taxon>
    </lineage>
</organism>
<dbReference type="PhylomeDB" id="A0A0G4FT07"/>
<dbReference type="PANTHER" id="PTHR24201">
    <property type="entry name" value="ANK_REP_REGION DOMAIN-CONTAINING PROTEIN"/>
    <property type="match status" value="1"/>
</dbReference>
<accession>A0A0G4FT07</accession>
<reference evidence="5 6" key="1">
    <citation type="submission" date="2014-11" db="EMBL/GenBank/DDBJ databases">
        <authorList>
            <person name="Zhu J."/>
            <person name="Qi W."/>
            <person name="Song R."/>
        </authorList>
    </citation>
    <scope>NUCLEOTIDE SEQUENCE [LARGE SCALE GENOMIC DNA]</scope>
</reference>
<evidence type="ECO:0000256" key="4">
    <source>
        <dbReference type="SAM" id="MobiDB-lite"/>
    </source>
</evidence>
<evidence type="ECO:0000256" key="2">
    <source>
        <dbReference type="ARBA" id="ARBA00023043"/>
    </source>
</evidence>
<dbReference type="InterPro" id="IPR002110">
    <property type="entry name" value="Ankyrin_rpt"/>
</dbReference>
<dbReference type="SMART" id="SM00248">
    <property type="entry name" value="ANK"/>
    <property type="match status" value="4"/>
</dbReference>
<protein>
    <submittedName>
        <fullName evidence="5">Uncharacterized protein</fullName>
    </submittedName>
</protein>
<dbReference type="OMA" id="ASECCHT"/>
<dbReference type="PROSITE" id="PS50088">
    <property type="entry name" value="ANK_REPEAT"/>
    <property type="match status" value="1"/>
</dbReference>
<proteinExistence type="predicted"/>
<dbReference type="Pfam" id="PF12796">
    <property type="entry name" value="Ank_2"/>
    <property type="match status" value="1"/>
</dbReference>
<keyword evidence="2 3" id="KW-0040">ANK repeat</keyword>
<dbReference type="InParanoid" id="A0A0G4FT07"/>
<evidence type="ECO:0000313" key="6">
    <source>
        <dbReference type="Proteomes" id="UP000041254"/>
    </source>
</evidence>
<evidence type="ECO:0000256" key="3">
    <source>
        <dbReference type="PROSITE-ProRule" id="PRU00023"/>
    </source>
</evidence>
<dbReference type="STRING" id="1169540.A0A0G4FT07"/>
<dbReference type="EMBL" id="CDMY01000489">
    <property type="protein sequence ID" value="CEM17487.1"/>
    <property type="molecule type" value="Genomic_DNA"/>
</dbReference>
<dbReference type="VEuPathDB" id="CryptoDB:Vbra_16028"/>
<dbReference type="PROSITE" id="PS50297">
    <property type="entry name" value="ANK_REP_REGION"/>
    <property type="match status" value="1"/>
</dbReference>
<dbReference type="Proteomes" id="UP000041254">
    <property type="component" value="Unassembled WGS sequence"/>
</dbReference>
<evidence type="ECO:0000256" key="1">
    <source>
        <dbReference type="ARBA" id="ARBA00022737"/>
    </source>
</evidence>
<feature type="repeat" description="ANK" evidence="3">
    <location>
        <begin position="134"/>
        <end position="166"/>
    </location>
</feature>
<feature type="region of interest" description="Disordered" evidence="4">
    <location>
        <begin position="227"/>
        <end position="246"/>
    </location>
</feature>